<gene>
    <name evidence="7" type="ORF">OM944_06630</name>
</gene>
<dbReference type="PRINTS" id="PR00344">
    <property type="entry name" value="BCTRLSENSOR"/>
</dbReference>
<dbReference type="InterPro" id="IPR005467">
    <property type="entry name" value="His_kinase_dom"/>
</dbReference>
<comment type="catalytic activity">
    <reaction evidence="1">
        <text>ATP + protein L-histidine = ADP + protein N-phospho-L-histidine.</text>
        <dbReference type="EC" id="2.7.13.3"/>
    </reaction>
</comment>
<proteinExistence type="predicted"/>
<dbReference type="SUPFAM" id="SSF55781">
    <property type="entry name" value="GAF domain-like"/>
    <property type="match status" value="1"/>
</dbReference>
<evidence type="ECO:0000256" key="4">
    <source>
        <dbReference type="ARBA" id="ARBA00022679"/>
    </source>
</evidence>
<feature type="domain" description="Histidine kinase" evidence="6">
    <location>
        <begin position="183"/>
        <end position="406"/>
    </location>
</feature>
<dbReference type="InterPro" id="IPR003661">
    <property type="entry name" value="HisK_dim/P_dom"/>
</dbReference>
<dbReference type="PANTHER" id="PTHR43047:SF72">
    <property type="entry name" value="OSMOSENSING HISTIDINE PROTEIN KINASE SLN1"/>
    <property type="match status" value="1"/>
</dbReference>
<accession>A0ABY6MKJ2</accession>
<dbReference type="Gene3D" id="3.30.450.40">
    <property type="match status" value="1"/>
</dbReference>
<keyword evidence="7" id="KW-0067">ATP-binding</keyword>
<evidence type="ECO:0000256" key="2">
    <source>
        <dbReference type="ARBA" id="ARBA00012438"/>
    </source>
</evidence>
<dbReference type="GO" id="GO:0005524">
    <property type="term" value="F:ATP binding"/>
    <property type="evidence" value="ECO:0007669"/>
    <property type="project" value="UniProtKB-KW"/>
</dbReference>
<evidence type="ECO:0000259" key="6">
    <source>
        <dbReference type="PROSITE" id="PS50109"/>
    </source>
</evidence>
<dbReference type="SMART" id="SM00387">
    <property type="entry name" value="HATPase_c"/>
    <property type="match status" value="1"/>
</dbReference>
<dbReference type="InterPro" id="IPR004358">
    <property type="entry name" value="Sig_transdc_His_kin-like_C"/>
</dbReference>
<dbReference type="Gene3D" id="3.30.565.10">
    <property type="entry name" value="Histidine kinase-like ATPase, C-terminal domain"/>
    <property type="match status" value="1"/>
</dbReference>
<evidence type="ECO:0000256" key="1">
    <source>
        <dbReference type="ARBA" id="ARBA00000085"/>
    </source>
</evidence>
<dbReference type="EC" id="2.7.13.3" evidence="2"/>
<dbReference type="Gene3D" id="1.10.287.130">
    <property type="match status" value="1"/>
</dbReference>
<dbReference type="InterPro" id="IPR036097">
    <property type="entry name" value="HisK_dim/P_sf"/>
</dbReference>
<dbReference type="Pfam" id="PF00512">
    <property type="entry name" value="HisKA"/>
    <property type="match status" value="1"/>
</dbReference>
<dbReference type="PROSITE" id="PS50109">
    <property type="entry name" value="HIS_KIN"/>
    <property type="match status" value="1"/>
</dbReference>
<dbReference type="InterPro" id="IPR003594">
    <property type="entry name" value="HATPase_dom"/>
</dbReference>
<dbReference type="Pfam" id="PF02518">
    <property type="entry name" value="HATPase_c"/>
    <property type="match status" value="1"/>
</dbReference>
<evidence type="ECO:0000313" key="8">
    <source>
        <dbReference type="Proteomes" id="UP001163156"/>
    </source>
</evidence>
<dbReference type="EMBL" id="CP110226">
    <property type="protein sequence ID" value="UZD24168.1"/>
    <property type="molecule type" value="Genomic_DNA"/>
</dbReference>
<sequence>MNHISAQDEYELERLLALSNLGVDYYEPKLGLDFLTELAARVSGTEVSLINLIDSFTQWSVSSFGVDVSQMPKEDSVCQYTIQGGPDESFEVRDLSEDERFKDKFYVAGAPNLRYYMGVPLTSPDGYNLGALCVMDSNLMSLSEEVKDILRLIARQVVDRLRVNNLVTKLKEQNKSTELSQKKLAHDIRGPIGGIIGLSNLMLEDKDEVEKEEMLEYVEMIKASGSTLLDLSDEILKRKSDSNKQQTPSPKEGELNLNDLRESILSLMAPQVRVKGVKLKVEVSEENQFEPFSKIYVLQILGNLLSNSIKFTESGGEILLKLELIRKHMDLVLSIEVQDNGLGMSEKQIQDILQGRTASLQGTQGELGYGLGLNLVNQLVQERAGCLSIDSKLGEGSRFRIKLPVN</sequence>
<keyword evidence="7" id="KW-0547">Nucleotide-binding</keyword>
<protein>
    <recommendedName>
        <fullName evidence="2">histidine kinase</fullName>
        <ecNumber evidence="2">2.7.13.3</ecNumber>
    </recommendedName>
</protein>
<evidence type="ECO:0000256" key="5">
    <source>
        <dbReference type="ARBA" id="ARBA00022777"/>
    </source>
</evidence>
<evidence type="ECO:0000313" key="7">
    <source>
        <dbReference type="EMBL" id="UZD24168.1"/>
    </source>
</evidence>
<dbReference type="RefSeq" id="WP_264810887.1">
    <property type="nucleotide sequence ID" value="NZ_CP110226.1"/>
</dbReference>
<dbReference type="SUPFAM" id="SSF47384">
    <property type="entry name" value="Homodimeric domain of signal transducing histidine kinase"/>
    <property type="match status" value="1"/>
</dbReference>
<dbReference type="SUPFAM" id="SSF55874">
    <property type="entry name" value="ATPase domain of HSP90 chaperone/DNA topoisomerase II/histidine kinase"/>
    <property type="match status" value="1"/>
</dbReference>
<organism evidence="7 8">
    <name type="scientific">Algoriphagus halophytocola</name>
    <dbReference type="NCBI Taxonomy" id="2991499"/>
    <lineage>
        <taxon>Bacteria</taxon>
        <taxon>Pseudomonadati</taxon>
        <taxon>Bacteroidota</taxon>
        <taxon>Cytophagia</taxon>
        <taxon>Cytophagales</taxon>
        <taxon>Cyclobacteriaceae</taxon>
        <taxon>Algoriphagus</taxon>
    </lineage>
</organism>
<dbReference type="PANTHER" id="PTHR43047">
    <property type="entry name" value="TWO-COMPONENT HISTIDINE PROTEIN KINASE"/>
    <property type="match status" value="1"/>
</dbReference>
<dbReference type="InterPro" id="IPR029016">
    <property type="entry name" value="GAF-like_dom_sf"/>
</dbReference>
<keyword evidence="8" id="KW-1185">Reference proteome</keyword>
<keyword evidence="4" id="KW-0808">Transferase</keyword>
<dbReference type="Proteomes" id="UP001163156">
    <property type="component" value="Chromosome"/>
</dbReference>
<dbReference type="InterPro" id="IPR036890">
    <property type="entry name" value="HATPase_C_sf"/>
</dbReference>
<name>A0ABY6MKJ2_9BACT</name>
<reference evidence="7" key="1">
    <citation type="submission" date="2022-10" db="EMBL/GenBank/DDBJ databases">
        <title>Algoriphagus sp. a novel bacteria isolate from halophytes salicornia europaea.</title>
        <authorList>
            <person name="Peng Y."/>
            <person name="Jiang L."/>
            <person name="Lee J."/>
        </authorList>
    </citation>
    <scope>NUCLEOTIDE SEQUENCE</scope>
    <source>
        <strain evidence="7">TR-M5</strain>
    </source>
</reference>
<keyword evidence="3" id="KW-0597">Phosphoprotein</keyword>
<keyword evidence="5" id="KW-0418">Kinase</keyword>
<evidence type="ECO:0000256" key="3">
    <source>
        <dbReference type="ARBA" id="ARBA00022553"/>
    </source>
</evidence>